<dbReference type="InterPro" id="IPR052895">
    <property type="entry name" value="HetReg/Transcr_Mod"/>
</dbReference>
<dbReference type="InParanoid" id="B2WHW1"/>
<reference evidence="3" key="1">
    <citation type="journal article" date="2013" name="G3 (Bethesda)">
        <title>Comparative genomics of a plant-pathogenic fungus, Pyrenophora tritici-repentis, reveals transduplication and the impact of repeat elements on pathogenicity and population divergence.</title>
        <authorList>
            <person name="Manning V.A."/>
            <person name="Pandelova I."/>
            <person name="Dhillon B."/>
            <person name="Wilhelm L.J."/>
            <person name="Goodwin S.B."/>
            <person name="Berlin A.M."/>
            <person name="Figueroa M."/>
            <person name="Freitag M."/>
            <person name="Hane J.K."/>
            <person name="Henrissat B."/>
            <person name="Holman W.H."/>
            <person name="Kodira C.D."/>
            <person name="Martin J."/>
            <person name="Oliver R.P."/>
            <person name="Robbertse B."/>
            <person name="Schackwitz W."/>
            <person name="Schwartz D.C."/>
            <person name="Spatafora J.W."/>
            <person name="Turgeon B.G."/>
            <person name="Yandava C."/>
            <person name="Young S."/>
            <person name="Zhou S."/>
            <person name="Zeng Q."/>
            <person name="Grigoriev I.V."/>
            <person name="Ma L.-J."/>
            <person name="Ciuffetti L.M."/>
        </authorList>
    </citation>
    <scope>NUCLEOTIDE SEQUENCE [LARGE SCALE GENOMIC DNA]</scope>
    <source>
        <strain evidence="3">Pt-1C-BFP</strain>
    </source>
</reference>
<dbReference type="HOGENOM" id="CLU_004184_7_5_1"/>
<dbReference type="PANTHER" id="PTHR24148:SF64">
    <property type="entry name" value="HETEROKARYON INCOMPATIBILITY DOMAIN-CONTAINING PROTEIN"/>
    <property type="match status" value="1"/>
</dbReference>
<dbReference type="Proteomes" id="UP000001471">
    <property type="component" value="Unassembled WGS sequence"/>
</dbReference>
<proteinExistence type="predicted"/>
<dbReference type="eggNOG" id="ENOG502RV2Q">
    <property type="taxonomic scope" value="Eukaryota"/>
</dbReference>
<feature type="domain" description="Heterokaryon incompatibility" evidence="1">
    <location>
        <begin position="11"/>
        <end position="169"/>
    </location>
</feature>
<evidence type="ECO:0000259" key="1">
    <source>
        <dbReference type="Pfam" id="PF06985"/>
    </source>
</evidence>
<evidence type="ECO:0000313" key="2">
    <source>
        <dbReference type="EMBL" id="EDU42621.1"/>
    </source>
</evidence>
<name>B2WHW1_PYRTR</name>
<dbReference type="OMA" id="VWCVQEI"/>
<dbReference type="Pfam" id="PF26639">
    <property type="entry name" value="Het-6_barrel"/>
    <property type="match status" value="1"/>
</dbReference>
<sequence>MVADTESLPSYEALSYVWGVDPPTVPIICNDIPITIRPNLSHALKRLRLEQTPRVFWADALCINQDGNEKKNCQVPLMSKIYLRADKVCICPGHGEEELISQVLHFVALCAESCTEFAQNHGIVMKIGSDLKNIEVPIAITAKLTPPMEAGLEKLYSSPWFSRVWCIQEVILAKDALVLWGRQELPWNDVGLIASYLFGNLARTIVKRSETNERFGRLRSVSYAATIYKLEYFKHHIPEALMRFRIFESTDPRDKVYGLLGLLDLRPGGFQPDYGKSPGQVFAETATHIVRSSIDLRLFSMVAHYGTYDGDEGYASWAPRWDTRVSASVFPSQPPIFSACGKRRFCLSNERGLEEGRLCCTGVIYDKVSAVDGCLDWYRPTIESEGHAFLRMQKKVLKSGRNIQCLARTMTVGYTHSRHHIGDVDEETQTMYYRGFNELTTWSQNPVETIEEDVLHAYHDAVYSATRNRRIFWTLGGSHGLGPLCMRQDDIVVVLYGYEYPLVLRTRGDGYLILGEEYIDEIMRGELVEEMEQGSKVVSNQYLINIVV</sequence>
<organism evidence="2 3">
    <name type="scientific">Pyrenophora tritici-repentis (strain Pt-1C-BFP)</name>
    <name type="common">Wheat tan spot fungus</name>
    <name type="synonym">Drechslera tritici-repentis</name>
    <dbReference type="NCBI Taxonomy" id="426418"/>
    <lineage>
        <taxon>Eukaryota</taxon>
        <taxon>Fungi</taxon>
        <taxon>Dikarya</taxon>
        <taxon>Ascomycota</taxon>
        <taxon>Pezizomycotina</taxon>
        <taxon>Dothideomycetes</taxon>
        <taxon>Pleosporomycetidae</taxon>
        <taxon>Pleosporales</taxon>
        <taxon>Pleosporineae</taxon>
        <taxon>Pleosporaceae</taxon>
        <taxon>Pyrenophora</taxon>
    </lineage>
</organism>
<dbReference type="AlphaFoldDB" id="B2WHW1"/>
<dbReference type="PANTHER" id="PTHR24148">
    <property type="entry name" value="ANKYRIN REPEAT DOMAIN-CONTAINING PROTEIN 39 HOMOLOG-RELATED"/>
    <property type="match status" value="1"/>
</dbReference>
<dbReference type="STRING" id="426418.B2WHW1"/>
<accession>B2WHW1</accession>
<dbReference type="InterPro" id="IPR010730">
    <property type="entry name" value="HET"/>
</dbReference>
<protein>
    <recommendedName>
        <fullName evidence="1">Heterokaryon incompatibility domain-containing protein</fullName>
    </recommendedName>
</protein>
<evidence type="ECO:0000313" key="3">
    <source>
        <dbReference type="Proteomes" id="UP000001471"/>
    </source>
</evidence>
<dbReference type="EMBL" id="DS231625">
    <property type="protein sequence ID" value="EDU42621.1"/>
    <property type="molecule type" value="Genomic_DNA"/>
</dbReference>
<gene>
    <name evidence="2" type="ORF">PTRG_09570</name>
</gene>
<dbReference type="OrthoDB" id="5386682at2759"/>
<dbReference type="Pfam" id="PF06985">
    <property type="entry name" value="HET"/>
    <property type="match status" value="1"/>
</dbReference>